<name>A0ABQ8SG15_PERAM</name>
<dbReference type="Proteomes" id="UP001148838">
    <property type="component" value="Unassembled WGS sequence"/>
</dbReference>
<proteinExistence type="predicted"/>
<keyword evidence="2" id="KW-1185">Reference proteome</keyword>
<evidence type="ECO:0000313" key="1">
    <source>
        <dbReference type="EMBL" id="KAJ4433047.1"/>
    </source>
</evidence>
<organism evidence="1 2">
    <name type="scientific">Periplaneta americana</name>
    <name type="common">American cockroach</name>
    <name type="synonym">Blatta americana</name>
    <dbReference type="NCBI Taxonomy" id="6978"/>
    <lineage>
        <taxon>Eukaryota</taxon>
        <taxon>Metazoa</taxon>
        <taxon>Ecdysozoa</taxon>
        <taxon>Arthropoda</taxon>
        <taxon>Hexapoda</taxon>
        <taxon>Insecta</taxon>
        <taxon>Pterygota</taxon>
        <taxon>Neoptera</taxon>
        <taxon>Polyneoptera</taxon>
        <taxon>Dictyoptera</taxon>
        <taxon>Blattodea</taxon>
        <taxon>Blattoidea</taxon>
        <taxon>Blattidae</taxon>
        <taxon>Blattinae</taxon>
        <taxon>Periplaneta</taxon>
    </lineage>
</organism>
<protein>
    <submittedName>
        <fullName evidence="1">Uncharacterized protein</fullName>
    </submittedName>
</protein>
<accession>A0ABQ8SG15</accession>
<reference evidence="1 2" key="1">
    <citation type="journal article" date="2022" name="Allergy">
        <title>Genome assembly and annotation of Periplaneta americana reveal a comprehensive cockroach allergen profile.</title>
        <authorList>
            <person name="Wang L."/>
            <person name="Xiong Q."/>
            <person name="Saelim N."/>
            <person name="Wang L."/>
            <person name="Nong W."/>
            <person name="Wan A.T."/>
            <person name="Shi M."/>
            <person name="Liu X."/>
            <person name="Cao Q."/>
            <person name="Hui J.H.L."/>
            <person name="Sookrung N."/>
            <person name="Leung T.F."/>
            <person name="Tungtrongchitr A."/>
            <person name="Tsui S.K.W."/>
        </authorList>
    </citation>
    <scope>NUCLEOTIDE SEQUENCE [LARGE SCALE GENOMIC DNA]</scope>
    <source>
        <strain evidence="1">PWHHKU_190912</strain>
    </source>
</reference>
<evidence type="ECO:0000313" key="2">
    <source>
        <dbReference type="Proteomes" id="UP001148838"/>
    </source>
</evidence>
<comment type="caution">
    <text evidence="1">The sequence shown here is derived from an EMBL/GenBank/DDBJ whole genome shotgun (WGS) entry which is preliminary data.</text>
</comment>
<dbReference type="EMBL" id="JAJSOF020000027">
    <property type="protein sequence ID" value="KAJ4433047.1"/>
    <property type="molecule type" value="Genomic_DNA"/>
</dbReference>
<sequence>MAGLCEGGNEPSGFLKATRCTISSNMSFCQEVERRIAMAKEGFNRKRSIFCGPLEKELRKRLVKCFVWRVALYGAETWTLRRTKEKRIEALEMWIWRRIKRLKWTE</sequence>
<gene>
    <name evidence="1" type="ORF">ANN_15304</name>
</gene>